<dbReference type="InterPro" id="IPR014977">
    <property type="entry name" value="WRC_dom"/>
</dbReference>
<feature type="compositionally biased region" description="Polar residues" evidence="2">
    <location>
        <begin position="14"/>
        <end position="33"/>
    </location>
</feature>
<dbReference type="Gramene" id="Pp3c13_24380V3.2">
    <property type="protein sequence ID" value="Pp3c13_24380V3.2"/>
    <property type="gene ID" value="Pp3c13_24380"/>
</dbReference>
<dbReference type="PANTHER" id="PTHR34122:SF3">
    <property type="entry name" value="WRC DOMAIN-CONTAINING PROTEIN"/>
    <property type="match status" value="1"/>
</dbReference>
<dbReference type="AlphaFoldDB" id="A9RZI6"/>
<keyword evidence="6" id="KW-1185">Reference proteome</keyword>
<accession>A9RZI6</accession>
<evidence type="ECO:0000256" key="1">
    <source>
        <dbReference type="ARBA" id="ARBA00023242"/>
    </source>
</evidence>
<dbReference type="EnsemblPlants" id="Pp3c13_24380V3.2">
    <property type="protein sequence ID" value="Pp3c13_24380V3.2"/>
    <property type="gene ID" value="Pp3c13_24380"/>
</dbReference>
<reference evidence="4 6" key="2">
    <citation type="journal article" date="2018" name="Plant J.">
        <title>The Physcomitrella patens chromosome-scale assembly reveals moss genome structure and evolution.</title>
        <authorList>
            <person name="Lang D."/>
            <person name="Ullrich K.K."/>
            <person name="Murat F."/>
            <person name="Fuchs J."/>
            <person name="Jenkins J."/>
            <person name="Haas F.B."/>
            <person name="Piednoel M."/>
            <person name="Gundlach H."/>
            <person name="Van Bel M."/>
            <person name="Meyberg R."/>
            <person name="Vives C."/>
            <person name="Morata J."/>
            <person name="Symeonidi A."/>
            <person name="Hiss M."/>
            <person name="Muchero W."/>
            <person name="Kamisugi Y."/>
            <person name="Saleh O."/>
            <person name="Blanc G."/>
            <person name="Decker E.L."/>
            <person name="van Gessel N."/>
            <person name="Grimwood J."/>
            <person name="Hayes R.D."/>
            <person name="Graham S.W."/>
            <person name="Gunter L.E."/>
            <person name="McDaniel S.F."/>
            <person name="Hoernstein S.N.W."/>
            <person name="Larsson A."/>
            <person name="Li F.W."/>
            <person name="Perroud P.F."/>
            <person name="Phillips J."/>
            <person name="Ranjan P."/>
            <person name="Rokshar D.S."/>
            <person name="Rothfels C.J."/>
            <person name="Schneider L."/>
            <person name="Shu S."/>
            <person name="Stevenson D.W."/>
            <person name="Thummler F."/>
            <person name="Tillich M."/>
            <person name="Villarreal Aguilar J.C."/>
            <person name="Widiez T."/>
            <person name="Wong G.K."/>
            <person name="Wymore A."/>
            <person name="Zhang Y."/>
            <person name="Zimmer A.D."/>
            <person name="Quatrano R.S."/>
            <person name="Mayer K.F.X."/>
            <person name="Goodstein D."/>
            <person name="Casacuberta J.M."/>
            <person name="Vandepoele K."/>
            <person name="Reski R."/>
            <person name="Cuming A.C."/>
            <person name="Tuskan G.A."/>
            <person name="Maumus F."/>
            <person name="Salse J."/>
            <person name="Schmutz J."/>
            <person name="Rensing S.A."/>
        </authorList>
    </citation>
    <scope>NUCLEOTIDE SEQUENCE [LARGE SCALE GENOMIC DNA]</scope>
    <source>
        <strain evidence="5 6">cv. Gransden 2004</strain>
    </source>
</reference>
<dbReference type="EnsemblPlants" id="Pp3c13_24380V3.1">
    <property type="protein sequence ID" value="Pp3c13_24380V3.1"/>
    <property type="gene ID" value="Pp3c13_24380"/>
</dbReference>
<dbReference type="OrthoDB" id="1939239at2759"/>
<feature type="region of interest" description="Disordered" evidence="2">
    <location>
        <begin position="550"/>
        <end position="603"/>
    </location>
</feature>
<dbReference type="Pfam" id="PF08879">
    <property type="entry name" value="WRC"/>
    <property type="match status" value="1"/>
</dbReference>
<dbReference type="HOGENOM" id="CLU_904291_0_0_1"/>
<dbReference type="GeneID" id="112290679"/>
<feature type="region of interest" description="Disordered" evidence="2">
    <location>
        <begin position="296"/>
        <end position="325"/>
    </location>
</feature>
<name>A9RZI6_PHYPA</name>
<keyword evidence="1" id="KW-0539">Nucleus</keyword>
<dbReference type="PaxDb" id="3218-PP1S37_332V6.1"/>
<evidence type="ECO:0000313" key="6">
    <source>
        <dbReference type="Proteomes" id="UP000006727"/>
    </source>
</evidence>
<evidence type="ECO:0000256" key="2">
    <source>
        <dbReference type="SAM" id="MobiDB-lite"/>
    </source>
</evidence>
<feature type="region of interest" description="Disordered" evidence="2">
    <location>
        <begin position="1"/>
        <end position="45"/>
    </location>
</feature>
<feature type="domain" description="WRC" evidence="3">
    <location>
        <begin position="512"/>
        <end position="559"/>
    </location>
</feature>
<dbReference type="EMBL" id="ABEU02000013">
    <property type="protein sequence ID" value="PNR42964.1"/>
    <property type="molecule type" value="Genomic_DNA"/>
</dbReference>
<evidence type="ECO:0000313" key="4">
    <source>
        <dbReference type="EMBL" id="PNR42964.1"/>
    </source>
</evidence>
<protein>
    <recommendedName>
        <fullName evidence="3">WRC domain-containing protein</fullName>
    </recommendedName>
</protein>
<dbReference type="Proteomes" id="UP000006727">
    <property type="component" value="Chromosome 13"/>
</dbReference>
<feature type="region of interest" description="Disordered" evidence="2">
    <location>
        <begin position="434"/>
        <end position="485"/>
    </location>
</feature>
<gene>
    <name evidence="5" type="primary">LOC112290679</name>
    <name evidence="4" type="ORF">PHYPA_017796</name>
</gene>
<feature type="compositionally biased region" description="Polar residues" evidence="2">
    <location>
        <begin position="232"/>
        <end position="241"/>
    </location>
</feature>
<dbReference type="Gramene" id="Pp3c13_24380V3.1">
    <property type="protein sequence ID" value="Pp3c13_24380V3.1"/>
    <property type="gene ID" value="Pp3c13_24380"/>
</dbReference>
<dbReference type="PROSITE" id="PS51667">
    <property type="entry name" value="WRC"/>
    <property type="match status" value="1"/>
</dbReference>
<reference evidence="5" key="3">
    <citation type="submission" date="2020-12" db="UniProtKB">
        <authorList>
            <consortium name="EnsemblPlants"/>
        </authorList>
    </citation>
    <scope>IDENTIFICATION</scope>
</reference>
<proteinExistence type="predicted"/>
<dbReference type="RefSeq" id="XP_024393005.1">
    <property type="nucleotide sequence ID" value="XM_024537237.2"/>
</dbReference>
<sequence length="603" mass="66582">MRIRKHHSRGNAGEDSSSGANPDLGSQEQSDLVLSSRGVKEKSEEEFLNNAEVVREGGLDEGSGAGLVPVGIEKVDSTSRSQFTWLDRLRHSKGFIELEPYSNLEEFVSFLTKKDEGVGSSKKEAHSKVNEEGSQDVSRLVGGIDLNAPEELERYSSGCSDLSSKQARVGTLSPALISGDESSISAPLAQVNETFCSVKEVENLEVLLAKNENQKVEMQHSRRKPSNYWERASNTAGTSSEKPLPSESKRSGIVKDVPCTSISPQPESDEAIFEQYHVNPEYYKASIAEYTELRHGILPPREENQDTSTETTQRRSRRNRRISSFTGYLPRTTATILENHPSLSPDHPSLQRRENIMFSVYTVCLRAGRAGLTPREIMSEIRKQGLAGLEGGAAQSSKHIANLLRNSPYYMELGEGKFALCSSVIDVEQDITDQGSPIERDSLPSRNSEETEFSTGDELHTSTGSEDNVPKTGRKRKRAVLGASQPETEVKIRPGRIGRPKKLKYIKQENAETLGNQCHRNDGKGWVCPLLAKPGYQLCDHHLDKLRCKPGTRSKSKKSEKMTDEAGVTQMREELHLVDTAGHETGTPLDVSTGLEGADNFSR</sequence>
<dbReference type="PANTHER" id="PTHR34122">
    <property type="entry name" value="EXPRESSED PROTEIN-RELATED"/>
    <property type="match status" value="1"/>
</dbReference>
<feature type="region of interest" description="Disordered" evidence="2">
    <location>
        <begin position="217"/>
        <end position="266"/>
    </location>
</feature>
<evidence type="ECO:0000259" key="3">
    <source>
        <dbReference type="PROSITE" id="PS51667"/>
    </source>
</evidence>
<feature type="compositionally biased region" description="Basic and acidic residues" evidence="2">
    <location>
        <begin position="438"/>
        <end position="449"/>
    </location>
</feature>
<organism evidence="4">
    <name type="scientific">Physcomitrium patens</name>
    <name type="common">Spreading-leaved earth moss</name>
    <name type="synonym">Physcomitrella patens</name>
    <dbReference type="NCBI Taxonomy" id="3218"/>
    <lineage>
        <taxon>Eukaryota</taxon>
        <taxon>Viridiplantae</taxon>
        <taxon>Streptophyta</taxon>
        <taxon>Embryophyta</taxon>
        <taxon>Bryophyta</taxon>
        <taxon>Bryophytina</taxon>
        <taxon>Bryopsida</taxon>
        <taxon>Funariidae</taxon>
        <taxon>Funariales</taxon>
        <taxon>Funariaceae</taxon>
        <taxon>Physcomitrium</taxon>
    </lineage>
</organism>
<reference evidence="4 6" key="1">
    <citation type="journal article" date="2008" name="Science">
        <title>The Physcomitrella genome reveals evolutionary insights into the conquest of land by plants.</title>
        <authorList>
            <person name="Rensing S."/>
            <person name="Lang D."/>
            <person name="Zimmer A."/>
            <person name="Terry A."/>
            <person name="Salamov A."/>
            <person name="Shapiro H."/>
            <person name="Nishiyama T."/>
            <person name="Perroud P.-F."/>
            <person name="Lindquist E."/>
            <person name="Kamisugi Y."/>
            <person name="Tanahashi T."/>
            <person name="Sakakibara K."/>
            <person name="Fujita T."/>
            <person name="Oishi K."/>
            <person name="Shin-I T."/>
            <person name="Kuroki Y."/>
            <person name="Toyoda A."/>
            <person name="Suzuki Y."/>
            <person name="Hashimoto A."/>
            <person name="Yamaguchi K."/>
            <person name="Sugano A."/>
            <person name="Kohara Y."/>
            <person name="Fujiyama A."/>
            <person name="Anterola A."/>
            <person name="Aoki S."/>
            <person name="Ashton N."/>
            <person name="Barbazuk W.B."/>
            <person name="Barker E."/>
            <person name="Bennetzen J."/>
            <person name="Bezanilla M."/>
            <person name="Blankenship R."/>
            <person name="Cho S.H."/>
            <person name="Dutcher S."/>
            <person name="Estelle M."/>
            <person name="Fawcett J.A."/>
            <person name="Gundlach H."/>
            <person name="Hanada K."/>
            <person name="Heyl A."/>
            <person name="Hicks K.A."/>
            <person name="Hugh J."/>
            <person name="Lohr M."/>
            <person name="Mayer K."/>
            <person name="Melkozernov A."/>
            <person name="Murata T."/>
            <person name="Nelson D."/>
            <person name="Pils B."/>
            <person name="Prigge M."/>
            <person name="Reiss B."/>
            <person name="Renner T."/>
            <person name="Rombauts S."/>
            <person name="Rushton P."/>
            <person name="Sanderfoot A."/>
            <person name="Schween G."/>
            <person name="Shiu S.-H."/>
            <person name="Stueber K."/>
            <person name="Theodoulou F.L."/>
            <person name="Tu H."/>
            <person name="Van de Peer Y."/>
            <person name="Verrier P.J."/>
            <person name="Waters E."/>
            <person name="Wood A."/>
            <person name="Yang L."/>
            <person name="Cove D."/>
            <person name="Cuming A."/>
            <person name="Hasebe M."/>
            <person name="Lucas S."/>
            <person name="Mishler D.B."/>
            <person name="Reski R."/>
            <person name="Grigoriev I."/>
            <person name="Quatrano R.S."/>
            <person name="Boore J.L."/>
        </authorList>
    </citation>
    <scope>NUCLEOTIDE SEQUENCE [LARGE SCALE GENOMIC DNA]</scope>
    <source>
        <strain evidence="5 6">cv. Gransden 2004</strain>
    </source>
</reference>
<evidence type="ECO:0000313" key="5">
    <source>
        <dbReference type="EnsemblPlants" id="Pp3c13_24380V3.1"/>
    </source>
</evidence>